<dbReference type="EMBL" id="LR796719">
    <property type="protein sequence ID" value="CAB4161713.1"/>
    <property type="molecule type" value="Genomic_DNA"/>
</dbReference>
<reference evidence="1" key="1">
    <citation type="submission" date="2020-04" db="EMBL/GenBank/DDBJ databases">
        <authorList>
            <person name="Chiriac C."/>
            <person name="Salcher M."/>
            <person name="Ghai R."/>
            <person name="Kavagutti S V."/>
        </authorList>
    </citation>
    <scope>NUCLEOTIDE SEQUENCE</scope>
</reference>
<gene>
    <name evidence="2" type="ORF">UFOVP1201_23</name>
    <name evidence="1" type="ORF">UFOVP788_16</name>
</gene>
<name>A0A6J5NRZ0_9CAUD</name>
<accession>A0A6J5NRZ0</accession>
<evidence type="ECO:0000313" key="1">
    <source>
        <dbReference type="EMBL" id="CAB4161713.1"/>
    </source>
</evidence>
<proteinExistence type="predicted"/>
<organism evidence="1">
    <name type="scientific">uncultured Caudovirales phage</name>
    <dbReference type="NCBI Taxonomy" id="2100421"/>
    <lineage>
        <taxon>Viruses</taxon>
        <taxon>Duplodnaviria</taxon>
        <taxon>Heunggongvirae</taxon>
        <taxon>Uroviricota</taxon>
        <taxon>Caudoviricetes</taxon>
        <taxon>Peduoviridae</taxon>
        <taxon>Maltschvirus</taxon>
        <taxon>Maltschvirus maltsch</taxon>
    </lineage>
</organism>
<evidence type="ECO:0000313" key="2">
    <source>
        <dbReference type="EMBL" id="CAB4189898.1"/>
    </source>
</evidence>
<sequence>MAFPVTVNAYINFSTGASFAQAMILDQGLLDTNILADSVAIIVDVSDVIDSIRTNRGRNAQADQFQTGTLSLRIVDQNGDFNAQNPLSPYAGLITPMRKVQITATYAGITYPVFSGFITSFTTTTPLTANDIVYTTIEAVDAFRLAQNAQISTVAGSGIQLSGARINAILDQIAWPTSMRDVDQGLSYMAADPGGARTALAAMQVIESSEYGALYVSADGSFTFQDRSVTASSVAGTPVIFTDTGAGIGYSNAVWRLDDTLVYNRADITRLGGTVQSTSDTASIDKYFLHSYNQQNLLMQTDAESLQYGQAYVASRAETSIRCDAINLDLYTANYAAGIVAALSLDFFDPVTITTTQPGASTLTKTLQVFGVAMNISPNRWGVTFTTLEPIIDAFILDSALYGLLDTDVLSY</sequence>
<dbReference type="EMBL" id="LR797146">
    <property type="protein sequence ID" value="CAB4189898.1"/>
    <property type="molecule type" value="Genomic_DNA"/>
</dbReference>
<protein>
    <submittedName>
        <fullName evidence="1">Uncharacterized protein</fullName>
    </submittedName>
</protein>